<dbReference type="Proteomes" id="UP000001812">
    <property type="component" value="Chromosome II"/>
</dbReference>
<name>A0A0E1VY42_BURPE</name>
<evidence type="ECO:0000313" key="2">
    <source>
        <dbReference type="EMBL" id="EET05089.1"/>
    </source>
</evidence>
<feature type="compositionally biased region" description="Basic residues" evidence="1">
    <location>
        <begin position="9"/>
        <end position="25"/>
    </location>
</feature>
<protein>
    <submittedName>
        <fullName evidence="2">Uncharacterized protein</fullName>
    </submittedName>
</protein>
<dbReference type="EMBL" id="CM000833">
    <property type="protein sequence ID" value="EET05089.1"/>
    <property type="molecule type" value="Genomic_DNA"/>
</dbReference>
<proteinExistence type="predicted"/>
<dbReference type="HOGENOM" id="CLU_3266946_0_0_4"/>
<organism evidence="2">
    <name type="scientific">Burkholderia pseudomallei 1710a</name>
    <dbReference type="NCBI Taxonomy" id="320371"/>
    <lineage>
        <taxon>Bacteria</taxon>
        <taxon>Pseudomonadati</taxon>
        <taxon>Pseudomonadota</taxon>
        <taxon>Betaproteobacteria</taxon>
        <taxon>Burkholderiales</taxon>
        <taxon>Burkholderiaceae</taxon>
        <taxon>Burkholderia</taxon>
        <taxon>pseudomallei group</taxon>
    </lineage>
</organism>
<dbReference type="AlphaFoldDB" id="A0A0E1VY42"/>
<feature type="region of interest" description="Disordered" evidence="1">
    <location>
        <begin position="1"/>
        <end position="25"/>
    </location>
</feature>
<reference evidence="2" key="1">
    <citation type="submission" date="2009-05" db="EMBL/GenBank/DDBJ databases">
        <authorList>
            <person name="Harkins D.M."/>
            <person name="DeShazer D."/>
            <person name="Woods D.E."/>
            <person name="Brinkac L.M."/>
            <person name="Brown K.A."/>
            <person name="Hung G.C."/>
            <person name="Tuanyok A."/>
            <person name="Zhang B."/>
            <person name="Nierman W.C."/>
        </authorList>
    </citation>
    <scope>NUCLEOTIDE SEQUENCE [LARGE SCALE GENOMIC DNA]</scope>
    <source>
        <strain evidence="2">1710a</strain>
    </source>
</reference>
<gene>
    <name evidence="2" type="ORF">BURPS1710A_A3112</name>
</gene>
<evidence type="ECO:0000256" key="1">
    <source>
        <dbReference type="SAM" id="MobiDB-lite"/>
    </source>
</evidence>
<sequence length="41" mass="4721">MDRHDRPRVTWRARRGSTARNGSVRRARASRALSLYLALPS</sequence>
<accession>A0A0E1VY42</accession>